<dbReference type="Proteomes" id="UP000224567">
    <property type="component" value="Unassembled WGS sequence"/>
</dbReference>
<dbReference type="Gene3D" id="3.40.50.12660">
    <property type="match status" value="1"/>
</dbReference>
<reference evidence="3 4" key="1">
    <citation type="journal article" date="2017" name="Genome Biol.">
        <title>New reference genome sequences of hot pepper reveal the massive evolution of plant disease-resistance genes by retroduplication.</title>
        <authorList>
            <person name="Kim S."/>
            <person name="Park J."/>
            <person name="Yeom S.I."/>
            <person name="Kim Y.M."/>
            <person name="Seo E."/>
            <person name="Kim K.T."/>
            <person name="Kim M.S."/>
            <person name="Lee J.M."/>
            <person name="Cheong K."/>
            <person name="Shin H.S."/>
            <person name="Kim S.B."/>
            <person name="Han K."/>
            <person name="Lee J."/>
            <person name="Park M."/>
            <person name="Lee H.A."/>
            <person name="Lee H.Y."/>
            <person name="Lee Y."/>
            <person name="Oh S."/>
            <person name="Lee J.H."/>
            <person name="Choi E."/>
            <person name="Choi E."/>
            <person name="Lee S.E."/>
            <person name="Jeon J."/>
            <person name="Kim H."/>
            <person name="Choi G."/>
            <person name="Song H."/>
            <person name="Lee J."/>
            <person name="Lee S.C."/>
            <person name="Kwon J.K."/>
            <person name="Lee H.Y."/>
            <person name="Koo N."/>
            <person name="Hong Y."/>
            <person name="Kim R.W."/>
            <person name="Kang W.H."/>
            <person name="Huh J.H."/>
            <person name="Kang B.C."/>
            <person name="Yang T.J."/>
            <person name="Lee Y.H."/>
            <person name="Bennetzen J.L."/>
            <person name="Choi D."/>
        </authorList>
    </citation>
    <scope>NUCLEOTIDE SEQUENCE [LARGE SCALE GENOMIC DNA]</scope>
    <source>
        <strain evidence="4">cv. PBC81</strain>
    </source>
</reference>
<dbReference type="PANTHER" id="PTHR48104">
    <property type="entry name" value="METACASPASE-4"/>
    <property type="match status" value="1"/>
</dbReference>
<keyword evidence="4" id="KW-1185">Reference proteome</keyword>
<evidence type="ECO:0000259" key="2">
    <source>
        <dbReference type="Pfam" id="PF00656"/>
    </source>
</evidence>
<protein>
    <submittedName>
        <fullName evidence="3">Metacaspase-1</fullName>
    </submittedName>
</protein>
<dbReference type="GO" id="GO:0005737">
    <property type="term" value="C:cytoplasm"/>
    <property type="evidence" value="ECO:0007669"/>
    <property type="project" value="TreeGrafter"/>
</dbReference>
<proteinExistence type="inferred from homology"/>
<dbReference type="InterPro" id="IPR011600">
    <property type="entry name" value="Pept_C14_caspase"/>
</dbReference>
<dbReference type="EMBL" id="MLFT02000006">
    <property type="protein sequence ID" value="PHT45392.1"/>
    <property type="molecule type" value="Genomic_DNA"/>
</dbReference>
<name>A0A2G2WJK8_CAPBA</name>
<evidence type="ECO:0000256" key="1">
    <source>
        <dbReference type="ARBA" id="ARBA00009005"/>
    </source>
</evidence>
<sequence>MAMHWLMEGVQSGDSLVFLYSGHGLQQRNYTYNETDHHDENLCLLDFKTQGMIVDDELNATLVGHLPRGANLHAIIKACHSGTILDLPYFFCRMDLNVSLKIFSIKGNV</sequence>
<dbReference type="GO" id="GO:0006508">
    <property type="term" value="P:proteolysis"/>
    <property type="evidence" value="ECO:0007669"/>
    <property type="project" value="InterPro"/>
</dbReference>
<evidence type="ECO:0000313" key="4">
    <source>
        <dbReference type="Proteomes" id="UP000224567"/>
    </source>
</evidence>
<dbReference type="AlphaFoldDB" id="A0A2G2WJK8"/>
<gene>
    <name evidence="3" type="ORF">CQW23_14550</name>
</gene>
<comment type="caution">
    <text evidence="3">The sequence shown here is derived from an EMBL/GenBank/DDBJ whole genome shotgun (WGS) entry which is preliminary data.</text>
</comment>
<dbReference type="GO" id="GO:0004197">
    <property type="term" value="F:cysteine-type endopeptidase activity"/>
    <property type="evidence" value="ECO:0007669"/>
    <property type="project" value="InterPro"/>
</dbReference>
<dbReference type="Pfam" id="PF00656">
    <property type="entry name" value="Peptidase_C14"/>
    <property type="match status" value="1"/>
</dbReference>
<evidence type="ECO:0000313" key="3">
    <source>
        <dbReference type="EMBL" id="PHT45392.1"/>
    </source>
</evidence>
<dbReference type="PANTHER" id="PTHR48104:SF6">
    <property type="entry name" value="METACASPASE-1-LIKE"/>
    <property type="match status" value="1"/>
</dbReference>
<accession>A0A2G2WJK8</accession>
<comment type="similarity">
    <text evidence="1">Belongs to the peptidase C14B family.</text>
</comment>
<organism evidence="3 4">
    <name type="scientific">Capsicum baccatum</name>
    <name type="common">Peruvian pepper</name>
    <dbReference type="NCBI Taxonomy" id="33114"/>
    <lineage>
        <taxon>Eukaryota</taxon>
        <taxon>Viridiplantae</taxon>
        <taxon>Streptophyta</taxon>
        <taxon>Embryophyta</taxon>
        <taxon>Tracheophyta</taxon>
        <taxon>Spermatophyta</taxon>
        <taxon>Magnoliopsida</taxon>
        <taxon>eudicotyledons</taxon>
        <taxon>Gunneridae</taxon>
        <taxon>Pentapetalae</taxon>
        <taxon>asterids</taxon>
        <taxon>lamiids</taxon>
        <taxon>Solanales</taxon>
        <taxon>Solanaceae</taxon>
        <taxon>Solanoideae</taxon>
        <taxon>Capsiceae</taxon>
        <taxon>Capsicum</taxon>
    </lineage>
</organism>
<dbReference type="STRING" id="33114.A0A2G2WJK8"/>
<feature type="domain" description="Peptidase C14 caspase" evidence="2">
    <location>
        <begin position="2"/>
        <end position="89"/>
    </location>
</feature>
<dbReference type="OrthoDB" id="3223806at2759"/>
<reference evidence="4" key="2">
    <citation type="journal article" date="2017" name="J. Anim. Genet.">
        <title>Multiple reference genome sequences of hot pepper reveal the massive evolution of plant disease resistance genes by retroduplication.</title>
        <authorList>
            <person name="Kim S."/>
            <person name="Park J."/>
            <person name="Yeom S.-I."/>
            <person name="Kim Y.-M."/>
            <person name="Seo E."/>
            <person name="Kim K.-T."/>
            <person name="Kim M.-S."/>
            <person name="Lee J.M."/>
            <person name="Cheong K."/>
            <person name="Shin H.-S."/>
            <person name="Kim S.-B."/>
            <person name="Han K."/>
            <person name="Lee J."/>
            <person name="Park M."/>
            <person name="Lee H.-A."/>
            <person name="Lee H.-Y."/>
            <person name="Lee Y."/>
            <person name="Oh S."/>
            <person name="Lee J.H."/>
            <person name="Choi E."/>
            <person name="Choi E."/>
            <person name="Lee S.E."/>
            <person name="Jeon J."/>
            <person name="Kim H."/>
            <person name="Choi G."/>
            <person name="Song H."/>
            <person name="Lee J."/>
            <person name="Lee S.-C."/>
            <person name="Kwon J.-K."/>
            <person name="Lee H.-Y."/>
            <person name="Koo N."/>
            <person name="Hong Y."/>
            <person name="Kim R.W."/>
            <person name="Kang W.-H."/>
            <person name="Huh J.H."/>
            <person name="Kang B.-C."/>
            <person name="Yang T.-J."/>
            <person name="Lee Y.-H."/>
            <person name="Bennetzen J.L."/>
            <person name="Choi D."/>
        </authorList>
    </citation>
    <scope>NUCLEOTIDE SEQUENCE [LARGE SCALE GENOMIC DNA]</scope>
    <source>
        <strain evidence="4">cv. PBC81</strain>
    </source>
</reference>
<dbReference type="InterPro" id="IPR050452">
    <property type="entry name" value="Metacaspase"/>
</dbReference>